<name>A0ABQ9GY42_9NEOP</name>
<dbReference type="Proteomes" id="UP001159363">
    <property type="component" value="Chromosome 7"/>
</dbReference>
<evidence type="ECO:0000256" key="3">
    <source>
        <dbReference type="ARBA" id="ARBA00023204"/>
    </source>
</evidence>
<dbReference type="PANTHER" id="PTHR11289">
    <property type="entry name" value="BREAST CANCER TYPE 2 SUSCEPTIBILITY PROTEIN BRCA2"/>
    <property type="match status" value="1"/>
</dbReference>
<proteinExistence type="predicted"/>
<comment type="caution">
    <text evidence="5">The sequence shown here is derived from an EMBL/GenBank/DDBJ whole genome shotgun (WGS) entry which is preliminary data.</text>
</comment>
<dbReference type="Pfam" id="PF00634">
    <property type="entry name" value="BRCA2"/>
    <property type="match status" value="16"/>
</dbReference>
<accession>A0ABQ9GY42</accession>
<keyword evidence="3" id="KW-0234">DNA repair</keyword>
<evidence type="ECO:0000256" key="4">
    <source>
        <dbReference type="SAM" id="MobiDB-lite"/>
    </source>
</evidence>
<reference evidence="5 6" key="1">
    <citation type="submission" date="2023-02" db="EMBL/GenBank/DDBJ databases">
        <title>LHISI_Scaffold_Assembly.</title>
        <authorList>
            <person name="Stuart O.P."/>
            <person name="Cleave R."/>
            <person name="Magrath M.J.L."/>
            <person name="Mikheyev A.S."/>
        </authorList>
    </citation>
    <scope>NUCLEOTIDE SEQUENCE [LARGE SCALE GENOMIC DNA]</scope>
    <source>
        <strain evidence="5">Daus_M_001</strain>
        <tissue evidence="5">Leg muscle</tissue>
    </source>
</reference>
<feature type="region of interest" description="Disordered" evidence="4">
    <location>
        <begin position="887"/>
        <end position="913"/>
    </location>
</feature>
<dbReference type="EMBL" id="JARBHB010000008">
    <property type="protein sequence ID" value="KAJ8876964.1"/>
    <property type="molecule type" value="Genomic_DNA"/>
</dbReference>
<evidence type="ECO:0000256" key="1">
    <source>
        <dbReference type="ARBA" id="ARBA00022737"/>
    </source>
</evidence>
<evidence type="ECO:0000313" key="6">
    <source>
        <dbReference type="Proteomes" id="UP001159363"/>
    </source>
</evidence>
<dbReference type="InterPro" id="IPR002093">
    <property type="entry name" value="BRCA2_repeat"/>
</dbReference>
<gene>
    <name evidence="5" type="ORF">PR048_021416</name>
</gene>
<dbReference type="PROSITE" id="PS50138">
    <property type="entry name" value="BRCA2_REPEAT"/>
    <property type="match status" value="16"/>
</dbReference>
<sequence length="2088" mass="230772">MLFTKGGGKDLQERKATVTYKATWGCTPFDKAFCHDNPSDRAHAARQLGRFGIIPSVTYEKLEITSNNLETSLSKHEEKHRTAMHSTDDTVLYEALFQCVDQGHVIDGIVSNHKKFNSCFQNIDRVMTREQLKRSDKRSLKEGGDKSVIARKLFGTPNNNIYKSKCSINNSQMELLNKNLDSADKDLYVDGKVDVSETVCDLQNESQRTLPTNDYNTQEFFDNLSFGTINEVFQATEILGSAESSPISNIHVESSAKVIQSNENYNQEEKKSKIGKAPNKKLILCRTSTPLNGFSKRNSSCKEITRKKIKFVADVENAHSHTSILDFKEVSSKESDCNFFPQELSKILSQDLTSTEMLQNTQNLTPSSKINAIKNIVSGSKSFVYVHNSNTSKSVITSNSVFNLADLLKEAQILEEGEMIGLKANSSSSEQKKRLENSSIEYSDSDFVSFSKLCKIDDSKAFETLGPCLKENLMIDRIDVHKLPVEHQDIIDDDKIMICDSSCEKNDKIDQGSLVLISSRSKRLRNESNDTSCEFDILKESGDIQDTAKRKCNSTTMFQSKKFLSMRQGEKIHSTCETVDSSECQKFNDVYKEDLVAGNVICWHDVKQHAPKLEMKNISIKIESNQSDTANMSLMDVTDTQLIAADENTNLLLHLTKNGRYSQWTNGFMKQGLHNGSENKVQKICEEYEQLLVQENGFSKQLCDVKDNSKECNSKNTIETIQNKTKVESHCLENNLEKSSSNHISCSENVENLLDSDTVDQLFEESTYFVERNNSKESVKIFPCKDDVAESKNENNTAKVILMETNISNNCIEGLSLVNPLMNYKQNYLKERNICLETAFRKPEPQNHRLASTSEKKLKISDTETVYMGVVKTLNCSENFTKKNENCSVSSESEFAEGPTKKADTPKDSGEEVSVCEEDIKNTQSHYSSESMPETAVVNNGLFISSGEKGNASKIIMKKVKPLSSESSVLESGPMSCGFTTASGKKIKISEEAMQTARLLLSEENTLEPIEAYVGLCLAGGKEGYFSEQATTVEPYFSEESILKLKFENCEFSTPSRKKVYVSEDTMKQAKSIFAEESTLEVSSEIDRFFIASEKNVDAAMQSVKKATVFFSGESVLMPEVTNCGFSTASGKKVGVSEEALKKAKLFLSEESVLEPRIPNCVFSTASGKKVDVSEEALKKAKLFLCEESVLEPRIPNCGFSTASGKKVDVSEQAMKKAKSLFSEESMLEMSSENCGFSTASGKKVGVSEEALKKAKLFLSEESVLEPRIPNCGFSTASGKKVDVSEQAMKKAKSLFSEESMLEMSSENCGFSTASGKKVGVSEEALKKAKLFLSEESVLEPRVPNCGFSTASGKKVDVSEQAMKKAKSLFSEESMLEMSSENCGFSTASGKKVGVSEEALKKAKLFLSEESVLEPRVPNCGFSTASGKKVDVSEQAMKKAKSLFSEESMLEMSSENCGFSTASGKKVGVSEEALKKAKLFLSEESVLEPRVPNCGFSTASGKKVDVSEQAMKKAKSLFSEESMLEMSSENCGFSTASGKKVGVSEEALKKAKLFLSEESVLEPRVPNCGFSTASGKKVDVSEQAMKKAKSLFSEESMLEMSSENCGFSTASGKKVGVSEEALKKAKLFLSEESVLEPRVPNCGFSTASGKKVDVSEQAMKKAKSLFSEESLSELCSKNDRFSKTKLKNVDTCEQDMKKLEVFSKEMVLKSTVSSSCSSVAYEKKENIPEVTLEKVKSTFSKDEISEQVVCNFALSTVNTETVDVAKDLVLKNNSKLKLNNDSHAECNTEFNFGEAKNVNSLLLKYSLPVEDIKYCISGHKNRRRTHIDSNISSAVVCDAASVYDYSFGTEAMQSHSQSSSSQFKFDVDDNGLKSPVLQRNNLVITCEPSEIPIDTHSPPSPILKSNNSFISKKSQNLDIIYNNTTANFNLSRNQEVARNLFNEKVSDYCKPLCEKSKSVCKITEFVSEISLSQELTEQVTDILLDESSVPLWASSFVTCPDSSGDRFDAPKPVVSSDAGDVLPPVKFDLGCHDRFRTKQPCKSMYKSKLSLTSSKIQRLVSTSLCSNPNEQPSATKKVSFKVSVVSDI</sequence>
<evidence type="ECO:0000256" key="2">
    <source>
        <dbReference type="ARBA" id="ARBA00022763"/>
    </source>
</evidence>
<keyword evidence="2" id="KW-0227">DNA damage</keyword>
<keyword evidence="1" id="KW-0677">Repeat</keyword>
<dbReference type="InterPro" id="IPR015525">
    <property type="entry name" value="BRCA2"/>
</dbReference>
<feature type="compositionally biased region" description="Basic and acidic residues" evidence="4">
    <location>
        <begin position="899"/>
        <end position="910"/>
    </location>
</feature>
<keyword evidence="6" id="KW-1185">Reference proteome</keyword>
<organism evidence="5 6">
    <name type="scientific">Dryococelus australis</name>
    <dbReference type="NCBI Taxonomy" id="614101"/>
    <lineage>
        <taxon>Eukaryota</taxon>
        <taxon>Metazoa</taxon>
        <taxon>Ecdysozoa</taxon>
        <taxon>Arthropoda</taxon>
        <taxon>Hexapoda</taxon>
        <taxon>Insecta</taxon>
        <taxon>Pterygota</taxon>
        <taxon>Neoptera</taxon>
        <taxon>Polyneoptera</taxon>
        <taxon>Phasmatodea</taxon>
        <taxon>Verophasmatodea</taxon>
        <taxon>Anareolatae</taxon>
        <taxon>Phasmatidae</taxon>
        <taxon>Eurycanthinae</taxon>
        <taxon>Dryococelus</taxon>
    </lineage>
</organism>
<evidence type="ECO:0000313" key="5">
    <source>
        <dbReference type="EMBL" id="KAJ8876964.1"/>
    </source>
</evidence>
<protein>
    <recommendedName>
        <fullName evidence="7">Tower domain-containing protein</fullName>
    </recommendedName>
</protein>
<evidence type="ECO:0008006" key="7">
    <source>
        <dbReference type="Google" id="ProtNLM"/>
    </source>
</evidence>
<dbReference type="PANTHER" id="PTHR11289:SF0">
    <property type="entry name" value="BREAST CANCER TYPE 2 SUSCEPTIBILITY PROTEIN"/>
    <property type="match status" value="1"/>
</dbReference>